<accession>A0A1G2UT41</accession>
<dbReference type="Proteomes" id="UP000176558">
    <property type="component" value="Unassembled WGS sequence"/>
</dbReference>
<dbReference type="PROSITE" id="PS50862">
    <property type="entry name" value="AA_TRNA_LIGASE_II"/>
    <property type="match status" value="1"/>
</dbReference>
<dbReference type="GO" id="GO:0005737">
    <property type="term" value="C:cytoplasm"/>
    <property type="evidence" value="ECO:0007669"/>
    <property type="project" value="InterPro"/>
</dbReference>
<feature type="binding site" evidence="1">
    <location>
        <position position="129"/>
    </location>
    <ligand>
        <name>L-histidine</name>
        <dbReference type="ChEBI" id="CHEBI:57595"/>
    </ligand>
</feature>
<dbReference type="InterPro" id="IPR006195">
    <property type="entry name" value="aa-tRNA-synth_II"/>
</dbReference>
<evidence type="ECO:0000259" key="2">
    <source>
        <dbReference type="PROSITE" id="PS50862"/>
    </source>
</evidence>
<feature type="binding site" evidence="1">
    <location>
        <begin position="261"/>
        <end position="262"/>
    </location>
    <ligand>
        <name>L-histidine</name>
        <dbReference type="ChEBI" id="CHEBI:57595"/>
    </ligand>
</feature>
<dbReference type="InterPro" id="IPR041715">
    <property type="entry name" value="HisRS-like_core"/>
</dbReference>
<dbReference type="GO" id="GO:0006427">
    <property type="term" value="P:histidyl-tRNA aminoacylation"/>
    <property type="evidence" value="ECO:0007669"/>
    <property type="project" value="TreeGrafter"/>
</dbReference>
<dbReference type="CDD" id="cd00773">
    <property type="entry name" value="HisRS-like_core"/>
    <property type="match status" value="1"/>
</dbReference>
<dbReference type="SUPFAM" id="SSF55681">
    <property type="entry name" value="Class II aaRS and biotin synthetases"/>
    <property type="match status" value="1"/>
</dbReference>
<comment type="caution">
    <text evidence="3">The sequence shown here is derived from an EMBL/GenBank/DDBJ whole genome shotgun (WGS) entry which is preliminary data.</text>
</comment>
<protein>
    <recommendedName>
        <fullName evidence="2">Aminoacyl-transfer RNA synthetases class-II family profile domain-containing protein</fullName>
    </recommendedName>
</protein>
<feature type="binding site" evidence="1">
    <location>
        <position position="115"/>
    </location>
    <ligand>
        <name>L-histidine</name>
        <dbReference type="ChEBI" id="CHEBI:57595"/>
    </ligand>
</feature>
<evidence type="ECO:0000313" key="4">
    <source>
        <dbReference type="Proteomes" id="UP000176558"/>
    </source>
</evidence>
<dbReference type="InterPro" id="IPR045864">
    <property type="entry name" value="aa-tRNA-synth_II/BPL/LPL"/>
</dbReference>
<proteinExistence type="predicted"/>
<dbReference type="InterPro" id="IPR004516">
    <property type="entry name" value="HisRS/HisZ"/>
</dbReference>
<evidence type="ECO:0000313" key="3">
    <source>
        <dbReference type="EMBL" id="OHB12564.1"/>
    </source>
</evidence>
<dbReference type="PIRSF" id="PIRSF001549">
    <property type="entry name" value="His-tRNA_synth"/>
    <property type="match status" value="1"/>
</dbReference>
<dbReference type="EMBL" id="MHWT01000014">
    <property type="protein sequence ID" value="OHB12564.1"/>
    <property type="molecule type" value="Genomic_DNA"/>
</dbReference>
<gene>
    <name evidence="3" type="ORF">A3G99_01965</name>
</gene>
<dbReference type="Gene3D" id="3.30.930.10">
    <property type="entry name" value="Bira Bifunctional Protein, Domain 2"/>
    <property type="match status" value="1"/>
</dbReference>
<feature type="binding site" evidence="1">
    <location>
        <position position="257"/>
    </location>
    <ligand>
        <name>L-histidine</name>
        <dbReference type="ChEBI" id="CHEBI:57595"/>
    </ligand>
</feature>
<evidence type="ECO:0000256" key="1">
    <source>
        <dbReference type="PIRSR" id="PIRSR001549-1"/>
    </source>
</evidence>
<organism evidence="3 4">
    <name type="scientific">Candidatus Zambryskibacteria bacterium RIFCSPLOWO2_12_FULL_39_23</name>
    <dbReference type="NCBI Taxonomy" id="1802776"/>
    <lineage>
        <taxon>Bacteria</taxon>
        <taxon>Candidatus Zambryskiibacteriota</taxon>
    </lineage>
</organism>
<dbReference type="AlphaFoldDB" id="A0A1G2UT41"/>
<feature type="domain" description="Aminoacyl-transfer RNA synthetases class-II family profile" evidence="2">
    <location>
        <begin position="1"/>
        <end position="306"/>
    </location>
</feature>
<dbReference type="PANTHER" id="PTHR43707">
    <property type="entry name" value="HISTIDYL-TRNA SYNTHETASE"/>
    <property type="match status" value="1"/>
</dbReference>
<feature type="binding site" evidence="1">
    <location>
        <begin position="85"/>
        <end position="87"/>
    </location>
    <ligand>
        <name>L-histidine</name>
        <dbReference type="ChEBI" id="CHEBI:57595"/>
    </ligand>
</feature>
<sequence length="324" mass="37481">MSNKSKLSTESYKGVRDFYPEDMAIQNYIFEVWRKTAKSFGYVEYGASILEPAELYRTKSSEEIVNDQMFTFKDRGDREVALRPEMTPTLARMIAGKRKSIKFPLRWFSMPNLFRYEKPQRGRKREHWQLNCDVLGIVGIEAEVEILSLACSIMKAFGAKDKDFEIRVNDRGLFEEVFERVGGVSKSTKEMVIRLLDKQEKIDNFNEEMIRHLGHEKKELFLELLEKTKSTKRLDEIKGILISKGISNVVIDTKIARGFDYYTGMVFEVFDAHKDNNRSLFGGGRYDNLLEIFGVEPVPAVGFGMGDVTIRDFLETHNLQTCEK</sequence>
<name>A0A1G2UT41_9BACT</name>
<dbReference type="Pfam" id="PF13393">
    <property type="entry name" value="tRNA-synt_His"/>
    <property type="match status" value="1"/>
</dbReference>
<reference evidence="3 4" key="1">
    <citation type="journal article" date="2016" name="Nat. Commun.">
        <title>Thousands of microbial genomes shed light on interconnected biogeochemical processes in an aquifer system.</title>
        <authorList>
            <person name="Anantharaman K."/>
            <person name="Brown C.T."/>
            <person name="Hug L.A."/>
            <person name="Sharon I."/>
            <person name="Castelle C.J."/>
            <person name="Probst A.J."/>
            <person name="Thomas B.C."/>
            <person name="Singh A."/>
            <person name="Wilkins M.J."/>
            <person name="Karaoz U."/>
            <person name="Brodie E.L."/>
            <person name="Williams K.H."/>
            <person name="Hubbard S.S."/>
            <person name="Banfield J.F."/>
        </authorList>
    </citation>
    <scope>NUCLEOTIDE SEQUENCE [LARGE SCALE GENOMIC DNA]</scope>
</reference>
<dbReference type="PANTHER" id="PTHR43707:SF1">
    <property type="entry name" value="HISTIDINE--TRNA LIGASE, MITOCHONDRIAL-RELATED"/>
    <property type="match status" value="1"/>
</dbReference>
<feature type="binding site" evidence="1">
    <location>
        <position position="133"/>
    </location>
    <ligand>
        <name>L-histidine</name>
        <dbReference type="ChEBI" id="CHEBI:57595"/>
    </ligand>
</feature>
<dbReference type="GO" id="GO:0004821">
    <property type="term" value="F:histidine-tRNA ligase activity"/>
    <property type="evidence" value="ECO:0007669"/>
    <property type="project" value="TreeGrafter"/>
</dbReference>